<keyword evidence="4" id="KW-1185">Reference proteome</keyword>
<accession>A0AA35XKK5</accession>
<evidence type="ECO:0000313" key="4">
    <source>
        <dbReference type="Proteomes" id="UP001174909"/>
    </source>
</evidence>
<organism evidence="3 4">
    <name type="scientific">Geodia barretti</name>
    <name type="common">Barrett's horny sponge</name>
    <dbReference type="NCBI Taxonomy" id="519541"/>
    <lineage>
        <taxon>Eukaryota</taxon>
        <taxon>Metazoa</taxon>
        <taxon>Porifera</taxon>
        <taxon>Demospongiae</taxon>
        <taxon>Heteroscleromorpha</taxon>
        <taxon>Tetractinellida</taxon>
        <taxon>Astrophorina</taxon>
        <taxon>Geodiidae</taxon>
        <taxon>Geodia</taxon>
    </lineage>
</organism>
<evidence type="ECO:0000256" key="1">
    <source>
        <dbReference type="ARBA" id="ARBA00045876"/>
    </source>
</evidence>
<dbReference type="InterPro" id="IPR016024">
    <property type="entry name" value="ARM-type_fold"/>
</dbReference>
<sequence length="307" mass="33763">MPLEKFLEDLADPSVPLINSDFIEISDLSPAELGVFARSWFRLSQVRKRAIIATMVELAEDSAELDFCTVFKMCLKDDDEWVLEKAIDGLWEYEDRSVLSGLIQVLTSDRGPDVRAAAAAALGKFCVLAQEGHLLPGDVSNIRDTLMALLHDTDESLEVRRRSLEAVAPFNTPDIRDYVCWAYQTEDLMLKSSAIFAMGRTGDVSWLPTLIEELDNQEPALRYETANACGDLGEEDVVPHLIGLLEDDDFDVQVACLNALGKIGGPLAKGALLRCIEEGDVSLEEAALAALDNVVFLEDPMAFAPEV</sequence>
<gene>
    <name evidence="3" type="ORF">GBAR_LOCUS30261</name>
</gene>
<dbReference type="PROSITE" id="PS50077">
    <property type="entry name" value="HEAT_REPEAT"/>
    <property type="match status" value="1"/>
</dbReference>
<name>A0AA35XKK5_GEOBA</name>
<dbReference type="PANTHER" id="PTHR12697:SF5">
    <property type="entry name" value="DEOXYHYPUSINE HYDROXYLASE"/>
    <property type="match status" value="1"/>
</dbReference>
<dbReference type="Gene3D" id="1.25.10.10">
    <property type="entry name" value="Leucine-rich Repeat Variant"/>
    <property type="match status" value="2"/>
</dbReference>
<comment type="function">
    <text evidence="1">Catalyzes the hydroxylation of the N(6)-(4-aminobutyl)-L-lysine intermediate produced by deoxyhypusine synthase/DHPS on a critical lysine of the eukaryotic translation initiation factor 5A/eIF-5A. This is the second step of the post-translational modification of that lysine into an unusual amino acid residue named hypusine. Hypusination is unique to mature eIF-5A factor and is essential for its function.</text>
</comment>
<reference evidence="3" key="1">
    <citation type="submission" date="2023-03" db="EMBL/GenBank/DDBJ databases">
        <authorList>
            <person name="Steffen K."/>
            <person name="Cardenas P."/>
        </authorList>
    </citation>
    <scope>NUCLEOTIDE SEQUENCE</scope>
</reference>
<protein>
    <recommendedName>
        <fullName evidence="5">Phycocyanin alpha phycocyanobilin lyase</fullName>
    </recommendedName>
</protein>
<dbReference type="AlphaFoldDB" id="A0AA35XKK5"/>
<dbReference type="InterPro" id="IPR021133">
    <property type="entry name" value="HEAT_type_2"/>
</dbReference>
<dbReference type="InterPro" id="IPR004155">
    <property type="entry name" value="PBS_lyase_HEAT"/>
</dbReference>
<comment type="caution">
    <text evidence="3">The sequence shown here is derived from an EMBL/GenBank/DDBJ whole genome shotgun (WGS) entry which is preliminary data.</text>
</comment>
<proteinExistence type="predicted"/>
<evidence type="ECO:0008006" key="5">
    <source>
        <dbReference type="Google" id="ProtNLM"/>
    </source>
</evidence>
<dbReference type="Proteomes" id="UP001174909">
    <property type="component" value="Unassembled WGS sequence"/>
</dbReference>
<dbReference type="InterPro" id="IPR011989">
    <property type="entry name" value="ARM-like"/>
</dbReference>
<dbReference type="SMART" id="SM00567">
    <property type="entry name" value="EZ_HEAT"/>
    <property type="match status" value="4"/>
</dbReference>
<dbReference type="EMBL" id="CASHTH010004276">
    <property type="protein sequence ID" value="CAI8055405.1"/>
    <property type="molecule type" value="Genomic_DNA"/>
</dbReference>
<evidence type="ECO:0000313" key="3">
    <source>
        <dbReference type="EMBL" id="CAI8055405.1"/>
    </source>
</evidence>
<dbReference type="SUPFAM" id="SSF48371">
    <property type="entry name" value="ARM repeat"/>
    <property type="match status" value="1"/>
</dbReference>
<dbReference type="GO" id="GO:0016491">
    <property type="term" value="F:oxidoreductase activity"/>
    <property type="evidence" value="ECO:0007669"/>
    <property type="project" value="TreeGrafter"/>
</dbReference>
<dbReference type="Pfam" id="PF13646">
    <property type="entry name" value="HEAT_2"/>
    <property type="match status" value="2"/>
</dbReference>
<dbReference type="PANTHER" id="PTHR12697">
    <property type="entry name" value="PBS LYASE HEAT-LIKE PROTEIN"/>
    <property type="match status" value="1"/>
</dbReference>
<feature type="repeat" description="HEAT" evidence="2">
    <location>
        <begin position="237"/>
        <end position="274"/>
    </location>
</feature>
<evidence type="ECO:0000256" key="2">
    <source>
        <dbReference type="PROSITE-ProRule" id="PRU00103"/>
    </source>
</evidence>